<feature type="region of interest" description="Disordered" evidence="1">
    <location>
        <begin position="1"/>
        <end position="35"/>
    </location>
</feature>
<evidence type="ECO:0000313" key="2">
    <source>
        <dbReference type="Proteomes" id="UP000887578"/>
    </source>
</evidence>
<dbReference type="AlphaFoldDB" id="A0A914QTF5"/>
<evidence type="ECO:0000256" key="1">
    <source>
        <dbReference type="SAM" id="MobiDB-lite"/>
    </source>
</evidence>
<protein>
    <submittedName>
        <fullName evidence="3">Uncharacterized protein</fullName>
    </submittedName>
</protein>
<feature type="region of interest" description="Disordered" evidence="1">
    <location>
        <begin position="80"/>
        <end position="115"/>
    </location>
</feature>
<name>A0A914QTF5_9BILA</name>
<dbReference type="WBParaSite" id="PDA_v2.g4961.t1">
    <property type="protein sequence ID" value="PDA_v2.g4961.t1"/>
    <property type="gene ID" value="PDA_v2.g4961"/>
</dbReference>
<dbReference type="Proteomes" id="UP000887578">
    <property type="component" value="Unplaced"/>
</dbReference>
<keyword evidence="2" id="KW-1185">Reference proteome</keyword>
<reference evidence="3" key="1">
    <citation type="submission" date="2022-11" db="UniProtKB">
        <authorList>
            <consortium name="WormBaseParasite"/>
        </authorList>
    </citation>
    <scope>IDENTIFICATION</scope>
</reference>
<feature type="compositionally biased region" description="Acidic residues" evidence="1">
    <location>
        <begin position="101"/>
        <end position="115"/>
    </location>
</feature>
<proteinExistence type="predicted"/>
<feature type="compositionally biased region" description="Basic and acidic residues" evidence="1">
    <location>
        <begin position="1"/>
        <end position="15"/>
    </location>
</feature>
<sequence>MERERNRLDSTTKSDSDDDNATAATASSSKPRQIPIVKIFTPHHECSSRSNSICNGEKQAEHLFKKLLVACCDSCERRASLIPGSSNDELDTEDENHTECDESEHDGDADEDEAENAFECMEENKAEMHDVSFFGHSFEVTSKGTYEKVVKS</sequence>
<evidence type="ECO:0000313" key="3">
    <source>
        <dbReference type="WBParaSite" id="PDA_v2.g4961.t1"/>
    </source>
</evidence>
<organism evidence="2 3">
    <name type="scientific">Panagrolaimus davidi</name>
    <dbReference type="NCBI Taxonomy" id="227884"/>
    <lineage>
        <taxon>Eukaryota</taxon>
        <taxon>Metazoa</taxon>
        <taxon>Ecdysozoa</taxon>
        <taxon>Nematoda</taxon>
        <taxon>Chromadorea</taxon>
        <taxon>Rhabditida</taxon>
        <taxon>Tylenchina</taxon>
        <taxon>Panagrolaimomorpha</taxon>
        <taxon>Panagrolaimoidea</taxon>
        <taxon>Panagrolaimidae</taxon>
        <taxon>Panagrolaimus</taxon>
    </lineage>
</organism>
<accession>A0A914QTF5</accession>